<dbReference type="EMBL" id="ANJA01002650">
    <property type="protein sequence ID" value="ETO68409.1"/>
    <property type="molecule type" value="Genomic_DNA"/>
</dbReference>
<keyword evidence="1" id="KW-0175">Coiled coil</keyword>
<organism evidence="2 3">
    <name type="scientific">Phytophthora nicotianae P1976</name>
    <dbReference type="NCBI Taxonomy" id="1317066"/>
    <lineage>
        <taxon>Eukaryota</taxon>
        <taxon>Sar</taxon>
        <taxon>Stramenopiles</taxon>
        <taxon>Oomycota</taxon>
        <taxon>Peronosporomycetes</taxon>
        <taxon>Peronosporales</taxon>
        <taxon>Peronosporaceae</taxon>
        <taxon>Phytophthora</taxon>
    </lineage>
</organism>
<gene>
    <name evidence="2" type="ORF">F444_14741</name>
</gene>
<dbReference type="Proteomes" id="UP000028582">
    <property type="component" value="Unassembled WGS sequence"/>
</dbReference>
<dbReference type="AlphaFoldDB" id="A0A080ZP48"/>
<proteinExistence type="predicted"/>
<sequence length="103" mass="12040">MTPASRLIDLAMKRAMNDPALECPIEDIIKDDQELIDLVDKANDGDIGCMYHVANAQHWYMQVCLVRKEEQYKQCINTLKRMKQENAKKRMEFALPASKRQRK</sequence>
<comment type="caution">
    <text evidence="2">The sequence shown here is derived from an EMBL/GenBank/DDBJ whole genome shotgun (WGS) entry which is preliminary data.</text>
</comment>
<protein>
    <submittedName>
        <fullName evidence="2">Uncharacterized protein</fullName>
    </submittedName>
</protein>
<name>A0A080ZP48_PHYNI</name>
<evidence type="ECO:0000256" key="1">
    <source>
        <dbReference type="SAM" id="Coils"/>
    </source>
</evidence>
<reference evidence="2 3" key="1">
    <citation type="submission" date="2013-11" db="EMBL/GenBank/DDBJ databases">
        <title>The Genome Sequence of Phytophthora parasitica P1976.</title>
        <authorList>
            <consortium name="The Broad Institute Genomics Platform"/>
            <person name="Russ C."/>
            <person name="Tyler B."/>
            <person name="Panabieres F."/>
            <person name="Shan W."/>
            <person name="Tripathy S."/>
            <person name="Grunwald N."/>
            <person name="Machado M."/>
            <person name="Johnson C.S."/>
            <person name="Walker B."/>
            <person name="Young S."/>
            <person name="Zeng Q."/>
            <person name="Gargeya S."/>
            <person name="Fitzgerald M."/>
            <person name="Haas B."/>
            <person name="Abouelleil A."/>
            <person name="Allen A.W."/>
            <person name="Alvarado L."/>
            <person name="Arachchi H.M."/>
            <person name="Berlin A.M."/>
            <person name="Chapman S.B."/>
            <person name="Gainer-Dewar J."/>
            <person name="Goldberg J."/>
            <person name="Griggs A."/>
            <person name="Gujja S."/>
            <person name="Hansen M."/>
            <person name="Howarth C."/>
            <person name="Imamovic A."/>
            <person name="Ireland A."/>
            <person name="Larimer J."/>
            <person name="McCowan C."/>
            <person name="Murphy C."/>
            <person name="Pearson M."/>
            <person name="Poon T.W."/>
            <person name="Priest M."/>
            <person name="Roberts A."/>
            <person name="Saif S."/>
            <person name="Shea T."/>
            <person name="Sisk P."/>
            <person name="Sykes S."/>
            <person name="Wortman J."/>
            <person name="Nusbaum C."/>
            <person name="Birren B."/>
        </authorList>
    </citation>
    <scope>NUCLEOTIDE SEQUENCE [LARGE SCALE GENOMIC DNA]</scope>
    <source>
        <strain evidence="2 3">P1976</strain>
    </source>
</reference>
<accession>A0A080ZP48</accession>
<evidence type="ECO:0000313" key="3">
    <source>
        <dbReference type="Proteomes" id="UP000028582"/>
    </source>
</evidence>
<evidence type="ECO:0000313" key="2">
    <source>
        <dbReference type="EMBL" id="ETO68409.1"/>
    </source>
</evidence>
<feature type="coiled-coil region" evidence="1">
    <location>
        <begin position="65"/>
        <end position="92"/>
    </location>
</feature>